<evidence type="ECO:0000313" key="11">
    <source>
        <dbReference type="Proteomes" id="UP000596742"/>
    </source>
</evidence>
<dbReference type="Gene3D" id="2.60.120.230">
    <property type="match status" value="1"/>
</dbReference>
<dbReference type="Pfam" id="PF03712">
    <property type="entry name" value="Cu2_monoox_C"/>
    <property type="match status" value="1"/>
</dbReference>
<dbReference type="InterPro" id="IPR024548">
    <property type="entry name" value="Cu2_monoox_C"/>
</dbReference>
<evidence type="ECO:0000256" key="2">
    <source>
        <dbReference type="ARBA" id="ARBA00004370"/>
    </source>
</evidence>
<dbReference type="GO" id="GO:0042420">
    <property type="term" value="P:dopamine catabolic process"/>
    <property type="evidence" value="ECO:0007669"/>
    <property type="project" value="TreeGrafter"/>
</dbReference>
<evidence type="ECO:0000256" key="8">
    <source>
        <dbReference type="ARBA" id="ARBA00023180"/>
    </source>
</evidence>
<dbReference type="SUPFAM" id="SSF49742">
    <property type="entry name" value="PHM/PNGase F"/>
    <property type="match status" value="1"/>
</dbReference>
<evidence type="ECO:0000313" key="10">
    <source>
        <dbReference type="EMBL" id="VDI65569.1"/>
    </source>
</evidence>
<dbReference type="GO" id="GO:0030667">
    <property type="term" value="C:secretory granule membrane"/>
    <property type="evidence" value="ECO:0007669"/>
    <property type="project" value="TreeGrafter"/>
</dbReference>
<dbReference type="InterPro" id="IPR008977">
    <property type="entry name" value="PHM/PNGase_F_dom_sf"/>
</dbReference>
<dbReference type="GO" id="GO:0005507">
    <property type="term" value="F:copper ion binding"/>
    <property type="evidence" value="ECO:0007669"/>
    <property type="project" value="TreeGrafter"/>
</dbReference>
<protein>
    <recommendedName>
        <fullName evidence="9">Copper type II ascorbate-dependent monooxygenase C-terminal domain-containing protein</fullName>
    </recommendedName>
</protein>
<dbReference type="PANTHER" id="PTHR10157">
    <property type="entry name" value="DOPAMINE BETA HYDROXYLASE RELATED"/>
    <property type="match status" value="1"/>
</dbReference>
<dbReference type="GO" id="GO:0004500">
    <property type="term" value="F:dopamine beta-monooxygenase activity"/>
    <property type="evidence" value="ECO:0007669"/>
    <property type="project" value="InterPro"/>
</dbReference>
<comment type="cofactor">
    <cofactor evidence="1">
        <name>Cu(2+)</name>
        <dbReference type="ChEBI" id="CHEBI:29036"/>
    </cofactor>
</comment>
<dbReference type="InterPro" id="IPR014784">
    <property type="entry name" value="Cu2_ascorb_mOase-like_C"/>
</dbReference>
<dbReference type="FunFam" id="2.60.120.230:FF:000001">
    <property type="entry name" value="Monooxygenase, DBH-like 1"/>
    <property type="match status" value="1"/>
</dbReference>
<dbReference type="InterPro" id="IPR000945">
    <property type="entry name" value="DBH-like"/>
</dbReference>
<name>A0A8B6GKT8_MYTGA</name>
<evidence type="ECO:0000256" key="1">
    <source>
        <dbReference type="ARBA" id="ARBA00001973"/>
    </source>
</evidence>
<sequence length="180" mass="20636">MTGKRVYTKHVRNGKELPELNRDNHYSPHFQEIRRLQEPVDVLPGDSLITTCDDSTLDRENITLGGFSIKEEMCVNYIHYYPAVDLEVCKSSVDSDALGAFFRFMNKRYKDNTSSTKSVAENYQSIKWSYLASQMLINFYDIAPLSMQCNRSDGTRFPGNWNDKDIPRITLPITTQSGSC</sequence>
<dbReference type="PANTHER" id="PTHR10157:SF29">
    <property type="entry name" value="DOPAMINE BETA-HYDROXYLASE"/>
    <property type="match status" value="1"/>
</dbReference>
<keyword evidence="8" id="KW-0325">Glycoprotein</keyword>
<comment type="caution">
    <text evidence="10">The sequence shown here is derived from an EMBL/GenBank/DDBJ whole genome shotgun (WGS) entry which is preliminary data.</text>
</comment>
<evidence type="ECO:0000256" key="5">
    <source>
        <dbReference type="ARBA" id="ARBA00022989"/>
    </source>
</evidence>
<dbReference type="GO" id="GO:0006589">
    <property type="term" value="P:octopamine biosynthetic process"/>
    <property type="evidence" value="ECO:0007669"/>
    <property type="project" value="TreeGrafter"/>
</dbReference>
<keyword evidence="4" id="KW-0812">Transmembrane</keyword>
<keyword evidence="7" id="KW-1015">Disulfide bond</keyword>
<dbReference type="EMBL" id="UYJE01008627">
    <property type="protein sequence ID" value="VDI65569.1"/>
    <property type="molecule type" value="Genomic_DNA"/>
</dbReference>
<dbReference type="AlphaFoldDB" id="A0A8B6GKT8"/>
<evidence type="ECO:0000256" key="7">
    <source>
        <dbReference type="ARBA" id="ARBA00023157"/>
    </source>
</evidence>
<dbReference type="Proteomes" id="UP000596742">
    <property type="component" value="Unassembled WGS sequence"/>
</dbReference>
<comment type="subcellular location">
    <subcellularLocation>
        <location evidence="2">Membrane</location>
    </subcellularLocation>
</comment>
<organism evidence="10 11">
    <name type="scientific">Mytilus galloprovincialis</name>
    <name type="common">Mediterranean mussel</name>
    <dbReference type="NCBI Taxonomy" id="29158"/>
    <lineage>
        <taxon>Eukaryota</taxon>
        <taxon>Metazoa</taxon>
        <taxon>Spiralia</taxon>
        <taxon>Lophotrochozoa</taxon>
        <taxon>Mollusca</taxon>
        <taxon>Bivalvia</taxon>
        <taxon>Autobranchia</taxon>
        <taxon>Pteriomorphia</taxon>
        <taxon>Mytilida</taxon>
        <taxon>Mytiloidea</taxon>
        <taxon>Mytilidae</taxon>
        <taxon>Mytilinae</taxon>
        <taxon>Mytilus</taxon>
    </lineage>
</organism>
<proteinExistence type="inferred from homology"/>
<keyword evidence="6" id="KW-0472">Membrane</keyword>
<dbReference type="GO" id="GO:0005615">
    <property type="term" value="C:extracellular space"/>
    <property type="evidence" value="ECO:0007669"/>
    <property type="project" value="TreeGrafter"/>
</dbReference>
<dbReference type="OrthoDB" id="129121at2759"/>
<keyword evidence="11" id="KW-1185">Reference proteome</keyword>
<comment type="similarity">
    <text evidence="3">Belongs to the copper type II ascorbate-dependent monooxygenase family.</text>
</comment>
<dbReference type="GO" id="GO:0042421">
    <property type="term" value="P:norepinephrine biosynthetic process"/>
    <property type="evidence" value="ECO:0007669"/>
    <property type="project" value="TreeGrafter"/>
</dbReference>
<accession>A0A8B6GKT8</accession>
<evidence type="ECO:0000256" key="4">
    <source>
        <dbReference type="ARBA" id="ARBA00022692"/>
    </source>
</evidence>
<evidence type="ECO:0000259" key="9">
    <source>
        <dbReference type="Pfam" id="PF03712"/>
    </source>
</evidence>
<reference evidence="10" key="1">
    <citation type="submission" date="2018-11" db="EMBL/GenBank/DDBJ databases">
        <authorList>
            <person name="Alioto T."/>
            <person name="Alioto T."/>
        </authorList>
    </citation>
    <scope>NUCLEOTIDE SEQUENCE</scope>
</reference>
<keyword evidence="5" id="KW-1133">Transmembrane helix</keyword>
<gene>
    <name evidence="10" type="ORF">MGAL_10B023375</name>
</gene>
<evidence type="ECO:0000256" key="3">
    <source>
        <dbReference type="ARBA" id="ARBA00010676"/>
    </source>
</evidence>
<evidence type="ECO:0000256" key="6">
    <source>
        <dbReference type="ARBA" id="ARBA00023136"/>
    </source>
</evidence>
<feature type="domain" description="Copper type II ascorbate-dependent monooxygenase C-terminal" evidence="9">
    <location>
        <begin position="2"/>
        <end position="99"/>
    </location>
</feature>